<accession>A0A642FA60</accession>
<evidence type="ECO:0000313" key="2">
    <source>
        <dbReference type="Proteomes" id="UP000479773"/>
    </source>
</evidence>
<gene>
    <name evidence="1" type="ORF">F3B44_27085</name>
</gene>
<dbReference type="EMBL" id="VWEQ01000286">
    <property type="protein sequence ID" value="KAA4737619.1"/>
    <property type="molecule type" value="Genomic_DNA"/>
</dbReference>
<protein>
    <submittedName>
        <fullName evidence="1">Uncharacterized protein</fullName>
    </submittedName>
</protein>
<evidence type="ECO:0000313" key="1">
    <source>
        <dbReference type="EMBL" id="KAA4737619.1"/>
    </source>
</evidence>
<dbReference type="Proteomes" id="UP000479773">
    <property type="component" value="Unassembled WGS sequence"/>
</dbReference>
<organism evidence="1 2">
    <name type="scientific">Bacteroides fragilis</name>
    <dbReference type="NCBI Taxonomy" id="817"/>
    <lineage>
        <taxon>Bacteria</taxon>
        <taxon>Pseudomonadati</taxon>
        <taxon>Bacteroidota</taxon>
        <taxon>Bacteroidia</taxon>
        <taxon>Bacteroidales</taxon>
        <taxon>Bacteroidaceae</taxon>
        <taxon>Bacteroides</taxon>
    </lineage>
</organism>
<reference evidence="1 2" key="1">
    <citation type="journal article" date="2019" name="Nat. Med.">
        <title>A library of human gut bacterial isolates paired with longitudinal multiomics data enables mechanistic microbiome research.</title>
        <authorList>
            <person name="Poyet M."/>
            <person name="Groussin M."/>
            <person name="Gibbons S.M."/>
            <person name="Avila-Pacheco J."/>
            <person name="Jiang X."/>
            <person name="Kearney S.M."/>
            <person name="Perrotta A.R."/>
            <person name="Berdy B."/>
            <person name="Zhao S."/>
            <person name="Lieberman T.D."/>
            <person name="Swanson P.K."/>
            <person name="Smith M."/>
            <person name="Roesemann S."/>
            <person name="Alexander J.E."/>
            <person name="Rich S.A."/>
            <person name="Livny J."/>
            <person name="Vlamakis H."/>
            <person name="Clish C."/>
            <person name="Bullock K."/>
            <person name="Deik A."/>
            <person name="Scott J."/>
            <person name="Pierce K.A."/>
            <person name="Xavier R.J."/>
            <person name="Alm E.J."/>
        </authorList>
    </citation>
    <scope>NUCLEOTIDE SEQUENCE [LARGE SCALE GENOMIC DNA]</scope>
    <source>
        <strain evidence="1 2">BIOML-A106</strain>
    </source>
</reference>
<name>A0A642FA60_BACFG</name>
<dbReference type="AlphaFoldDB" id="A0A642FA60"/>
<comment type="caution">
    <text evidence="1">The sequence shown here is derived from an EMBL/GenBank/DDBJ whole genome shotgun (WGS) entry which is preliminary data.</text>
</comment>
<sequence length="123" mass="14711">MVYWIREYRTWIEVVDDNTYKEYALPRNGHIDYIVSRTLVLRAYKDKGPYTKGMTWTIPEYALDKALATYRKQEHTFRQRIKKAAMYLSPRDAEAIILLASHNIVRLELVILPIQAREKPYYL</sequence>
<proteinExistence type="predicted"/>